<gene>
    <name evidence="9" type="ORF">QTH91_09070</name>
</gene>
<dbReference type="InterPro" id="IPR008707">
    <property type="entry name" value="B-propeller_PilY1"/>
</dbReference>
<dbReference type="SUPFAM" id="SSF50998">
    <property type="entry name" value="Quinoprotein alcohol dehydrogenase-like"/>
    <property type="match status" value="1"/>
</dbReference>
<keyword evidence="10" id="KW-1185">Reference proteome</keyword>
<evidence type="ECO:0000313" key="10">
    <source>
        <dbReference type="Proteomes" id="UP001174908"/>
    </source>
</evidence>
<keyword evidence="6" id="KW-0281">Fimbrium</keyword>
<keyword evidence="5" id="KW-0106">Calcium</keyword>
<comment type="caution">
    <text evidence="9">The sequence shown here is derived from an EMBL/GenBank/DDBJ whole genome shotgun (WGS) entry which is preliminary data.</text>
</comment>
<feature type="domain" description="PilY1 beta-propeller" evidence="8">
    <location>
        <begin position="856"/>
        <end position="1165"/>
    </location>
</feature>
<dbReference type="RefSeq" id="WP_286659751.1">
    <property type="nucleotide sequence ID" value="NZ_JASZYV010000002.1"/>
</dbReference>
<feature type="region of interest" description="Disordered" evidence="7">
    <location>
        <begin position="1295"/>
        <end position="1325"/>
    </location>
</feature>
<evidence type="ECO:0000256" key="6">
    <source>
        <dbReference type="ARBA" id="ARBA00023263"/>
    </source>
</evidence>
<evidence type="ECO:0000256" key="5">
    <source>
        <dbReference type="ARBA" id="ARBA00022837"/>
    </source>
</evidence>
<organism evidence="9 10">
    <name type="scientific">Variovorax dokdonensis</name>
    <dbReference type="NCBI Taxonomy" id="344883"/>
    <lineage>
        <taxon>Bacteria</taxon>
        <taxon>Pseudomonadati</taxon>
        <taxon>Pseudomonadota</taxon>
        <taxon>Betaproteobacteria</taxon>
        <taxon>Burkholderiales</taxon>
        <taxon>Comamonadaceae</taxon>
        <taxon>Variovorax</taxon>
    </lineage>
</organism>
<evidence type="ECO:0000259" key="8">
    <source>
        <dbReference type="Pfam" id="PF05567"/>
    </source>
</evidence>
<sequence>MTNTRIRPQFRSASQSLFAIGVSALLVVFAGALMQPAYGQSTDLASEPLATRPTVQAKPNLMFILDNSGSMNWSYMPDDLGVSSGTSDQAYLNWYGYYSPQCNGVAFDPNGSYPPPLDASGASYANINVKSAPPDGYTPNSGTKKDLTQNFYFIYTGSETPMSWSYKSGDVDTDSDFYKECSTKVAPGNSSTYDPSASAASNGKFTRVDVSAQSAAVQQKYANWYSYYRKRYLLMRSAMGHAVKALDASYRVGFTTINDNGDTNTRVTDDGTNLTFRDVKDFDGTQKTKFYSSLYSAAPNGSTPLRAALSRVGTYYAKLGSGQTYDPMQYSCQRNYALLSTDGYWNSGSGYKLNGQAVGNQDGTLDRPMRDSSITTATTTTVYSSPSPITRHRNSNTQTRTRTWTRTVVTVSTTPKPNNPNKGKYAVTTVTQRYTQTQTQRFSTPQTTTATFTRTSVSIDGATPTVTDGPVTYGSWQNGTTDTILTDTGDADSASSYQTISTGTTYQNAVGTGVPTYSNPSPASWGGWSPSSPTYTNTSPDPGDLGLYVAGTPSTNTVGSGGSSNTLADVAQYYYNTDLRTSGNGNCTSDSSGGNQDVCDNIVRAAGSDSANWQHLNTFTVGLGVSGTLPYTRDYLAPSDTYRKLTTGELKWPTPSSGGQDAMTVDDLWHAAVNGRGRYYSAQNANALSDAINGVINDVQATNGSASAASTSALELVAGDNNYVYQASYTTQTWTGDLLAFKLTPEDGTIATNYSWSAQAKLSSKAPAQRNIYFRGSAGTLQPFVYPNLSSTQQGYFSNICSQVPVASQCASLTQDEVALANSGSELVNYLRGDRTRESASTGASKALYRQRSSVLGDIINGAPVHVGKPPFAYSDNGYASFASSNATRKPVVYVGANDGMLHAFSASGDDGGTELWAYVPGQVMANMYKLANSNYATGHQYFVDGAPVMGDVQVNGVWKTIVVGGFNSGGRGYYALDITDPENPVSLWEFTDTNMGLSFGNPVITKKKDGTWVVAFASGYNNGADSNGDGRGHLYVLNAYTGARLFDIATSEGSSTSPSGMAKINAWIDSPTDNTTKRFYGGDLKGNLWRFDIDNLVAPNRAAMKLANFAVNGTPQPISTKPETIEVDGKPGVVVATGRYLGVSDISDTTQQSIYAVKDTLTTTGWGDVRQDATNFVVQTFSDYKGDSTKVALTNKAVDWKTKGGWYVDLPHQSERVSTAMALQYSTLVVASAIPSGDACDSGGASWLYYLNVTNGGVVQNNPSGVLWRAKQLIVGMSWIKDTNGNVRLIIQNSNGDKDQVTPPTVPPTGGGSAHRTSWRELVN</sequence>
<evidence type="ECO:0000256" key="1">
    <source>
        <dbReference type="ARBA" id="ARBA00004561"/>
    </source>
</evidence>
<protein>
    <submittedName>
        <fullName evidence="9">PilC/PilY family type IV pilus protein</fullName>
    </submittedName>
</protein>
<keyword evidence="4" id="KW-0479">Metal-binding</keyword>
<proteinExistence type="inferred from homology"/>
<dbReference type="Pfam" id="PF05567">
    <property type="entry name" value="T4P_PilY1"/>
    <property type="match status" value="1"/>
</dbReference>
<dbReference type="Proteomes" id="UP001174908">
    <property type="component" value="Unassembled WGS sequence"/>
</dbReference>
<evidence type="ECO:0000256" key="7">
    <source>
        <dbReference type="SAM" id="MobiDB-lite"/>
    </source>
</evidence>
<dbReference type="EMBL" id="JASZYV010000002">
    <property type="protein sequence ID" value="MDM0044629.1"/>
    <property type="molecule type" value="Genomic_DNA"/>
</dbReference>
<evidence type="ECO:0000256" key="4">
    <source>
        <dbReference type="ARBA" id="ARBA00022723"/>
    </source>
</evidence>
<evidence type="ECO:0000256" key="2">
    <source>
        <dbReference type="ARBA" id="ARBA00008387"/>
    </source>
</evidence>
<keyword evidence="3" id="KW-1029">Fimbrium biogenesis</keyword>
<evidence type="ECO:0000313" key="9">
    <source>
        <dbReference type="EMBL" id="MDM0044629.1"/>
    </source>
</evidence>
<feature type="region of interest" description="Disordered" evidence="7">
    <location>
        <begin position="380"/>
        <end position="400"/>
    </location>
</feature>
<comment type="similarity">
    <text evidence="2">Belongs to the PilY1 family.</text>
</comment>
<dbReference type="InterPro" id="IPR011047">
    <property type="entry name" value="Quinoprotein_ADH-like_sf"/>
</dbReference>
<comment type="subcellular location">
    <subcellularLocation>
        <location evidence="1">Fimbrium</location>
    </subcellularLocation>
</comment>
<evidence type="ECO:0000256" key="3">
    <source>
        <dbReference type="ARBA" id="ARBA00022558"/>
    </source>
</evidence>
<reference evidence="9" key="1">
    <citation type="submission" date="2023-06" db="EMBL/GenBank/DDBJ databases">
        <authorList>
            <person name="Jiang Y."/>
            <person name="Liu Q."/>
        </authorList>
    </citation>
    <scope>NUCLEOTIDE SEQUENCE</scope>
    <source>
        <strain evidence="9">CGMCC 1.12089</strain>
    </source>
</reference>
<name>A0ABT7N9M0_9BURK</name>
<accession>A0ABT7N9M0</accession>